<feature type="chain" id="PRO_5032283374" evidence="8">
    <location>
        <begin position="21"/>
        <end position="1055"/>
    </location>
</feature>
<comment type="subcellular location">
    <subcellularLocation>
        <location evidence="1 7">Cell outer membrane</location>
        <topology evidence="1 7">Multi-pass membrane protein</topology>
    </subcellularLocation>
</comment>
<comment type="caution">
    <text evidence="10">The sequence shown here is derived from an EMBL/GenBank/DDBJ whole genome shotgun (WGS) entry which is preliminary data.</text>
</comment>
<keyword evidence="5 7" id="KW-0472">Membrane</keyword>
<dbReference type="GO" id="GO:0009279">
    <property type="term" value="C:cell outer membrane"/>
    <property type="evidence" value="ECO:0007669"/>
    <property type="project" value="UniProtKB-SubCell"/>
</dbReference>
<dbReference type="InterPro" id="IPR023997">
    <property type="entry name" value="TonB-dep_OMP_SusC/RagA_CS"/>
</dbReference>
<dbReference type="SUPFAM" id="SSF56935">
    <property type="entry name" value="Porins"/>
    <property type="match status" value="1"/>
</dbReference>
<accession>A0A847S118</accession>
<dbReference type="InterPro" id="IPR036942">
    <property type="entry name" value="Beta-barrel_TonB_sf"/>
</dbReference>
<dbReference type="NCBIfam" id="TIGR04056">
    <property type="entry name" value="OMP_RagA_SusC"/>
    <property type="match status" value="1"/>
</dbReference>
<dbReference type="SUPFAM" id="SSF49464">
    <property type="entry name" value="Carboxypeptidase regulatory domain-like"/>
    <property type="match status" value="1"/>
</dbReference>
<dbReference type="NCBIfam" id="TIGR04057">
    <property type="entry name" value="SusC_RagA_signa"/>
    <property type="match status" value="1"/>
</dbReference>
<evidence type="ECO:0000256" key="2">
    <source>
        <dbReference type="ARBA" id="ARBA00022448"/>
    </source>
</evidence>
<keyword evidence="6 7" id="KW-0998">Cell outer membrane</keyword>
<evidence type="ECO:0000256" key="4">
    <source>
        <dbReference type="ARBA" id="ARBA00022692"/>
    </source>
</evidence>
<keyword evidence="2 7" id="KW-0813">Transport</keyword>
<dbReference type="RefSeq" id="WP_168872484.1">
    <property type="nucleotide sequence ID" value="NZ_JABAIA010000002.1"/>
</dbReference>
<dbReference type="Gene3D" id="2.170.130.10">
    <property type="entry name" value="TonB-dependent receptor, plug domain"/>
    <property type="match status" value="1"/>
</dbReference>
<evidence type="ECO:0000313" key="11">
    <source>
        <dbReference type="Proteomes" id="UP000570474"/>
    </source>
</evidence>
<dbReference type="EMBL" id="JABAIA010000002">
    <property type="protein sequence ID" value="NLR66567.1"/>
    <property type="molecule type" value="Genomic_DNA"/>
</dbReference>
<evidence type="ECO:0000256" key="6">
    <source>
        <dbReference type="ARBA" id="ARBA00023237"/>
    </source>
</evidence>
<dbReference type="AlphaFoldDB" id="A0A847S118"/>
<dbReference type="InterPro" id="IPR012910">
    <property type="entry name" value="Plug_dom"/>
</dbReference>
<dbReference type="InterPro" id="IPR008969">
    <property type="entry name" value="CarboxyPept-like_regulatory"/>
</dbReference>
<feature type="signal peptide" evidence="8">
    <location>
        <begin position="1"/>
        <end position="20"/>
    </location>
</feature>
<name>A0A847S118_9BACT</name>
<keyword evidence="3 7" id="KW-1134">Transmembrane beta strand</keyword>
<dbReference type="Gene3D" id="2.40.170.20">
    <property type="entry name" value="TonB-dependent receptor, beta-barrel domain"/>
    <property type="match status" value="1"/>
</dbReference>
<evidence type="ECO:0000256" key="3">
    <source>
        <dbReference type="ARBA" id="ARBA00022452"/>
    </source>
</evidence>
<dbReference type="InterPro" id="IPR037066">
    <property type="entry name" value="Plug_dom_sf"/>
</dbReference>
<protein>
    <submittedName>
        <fullName evidence="10">SusC/RagA family TonB-linked outer membrane protein</fullName>
    </submittedName>
</protein>
<sequence>MIKRLLHAFSLLCLALSVQAQDLKITGIVRDETGSPLPGVTIIEKGLSSNGTTSASNGIFTITLKGPSKTLQFSFVGYLSREINVSNKNNVNITLSADSKSLKDVVVIGYQEVSRKKNTAAISSVKGDVIKDIPAPSFDMLLQGRVAGVNVQNFSGEPGVRNTFVVRGNTSVLRGYDAARAVSSPLFVIDGIPTTTDDISQMTYGQGTNTNLLAGLNPNDIESIDVLKDASAAAIYGSRGSNGVIIIKTRKAHAGKAQFNFSTYHGVSEQRKLTELVTGAEERRMKLDVLNQYNQWEDNYKLPQMLTDSLNPTFNNNTDWQGLFYQRGMIHNYDMSISGGTELVNYRVSLGHYNEEGILKNTGFKRYSMISNVSIQITPKLSNRTIFRLYRTDRPRSVNERTGGNFSFSSDALPSSFYKLTDAGEEFLVGNGRKMDKNINNSLQLSTVFNYAVLPSLMFNTTVSYEASNSNRDYYSPSVVRDNGFGFASSFADKSEHLTVFNTLEYTKKLGQHTVNLIGGQNMEYNAYRNTYADADFIASDYVNTVNTANKNFSTASSAFQEYGLQSLFARMNYDFKGRYLLSAVFNADASSKFGKNNRWGYFPSVSAGWIISDEAFMQSSSNWLSYLKIRGSYGITGSQPQDNYLGYNTYTVNAAKFGDKSNSPATTYNGGSVIIPNYSSGIAQKNLSWEQSIQSNIGLEATFFKDRIRLTVDAYSRGTSRGFFDYKLPIYSGYDLAKTNAIGIRNAGVELMINSKNLSEKSAVQWFTDFNISYNQNVITSLPNGGRSLIVSYNGGAYGFDYLLDVGKPVNQMFVFENRGVYSKDSDVPFNLLTGQPLKNVVGVAYKAGDPIIVDQVGNFNIKGPMDQIVGGDPNPKYTGGINNTISYKGFSFSFFLTFTLGRQILNSYMIRRYVNLFDGSGDDGETKLAKGALFDLSKVNYWKKPGDIADIPSLSLRSADRDYHYAWLDGSTMYIQNGSYCRLKNISVNYSFNPRVLKTLRLNRLRVYGIMDNVFTLQRSSIPDAEAVNAYGIYDGDGYPIPTKFTLGIDLGF</sequence>
<dbReference type="InterPro" id="IPR023996">
    <property type="entry name" value="TonB-dep_OMP_SusC/RagA"/>
</dbReference>
<comment type="similarity">
    <text evidence="7">Belongs to the TonB-dependent receptor family.</text>
</comment>
<evidence type="ECO:0000256" key="1">
    <source>
        <dbReference type="ARBA" id="ARBA00004571"/>
    </source>
</evidence>
<evidence type="ECO:0000256" key="8">
    <source>
        <dbReference type="SAM" id="SignalP"/>
    </source>
</evidence>
<evidence type="ECO:0000259" key="9">
    <source>
        <dbReference type="Pfam" id="PF07715"/>
    </source>
</evidence>
<feature type="domain" description="TonB-dependent receptor plug" evidence="9">
    <location>
        <begin position="116"/>
        <end position="244"/>
    </location>
</feature>
<dbReference type="Pfam" id="PF13715">
    <property type="entry name" value="CarbopepD_reg_2"/>
    <property type="match status" value="1"/>
</dbReference>
<dbReference type="Gene3D" id="2.60.40.1120">
    <property type="entry name" value="Carboxypeptidase-like, regulatory domain"/>
    <property type="match status" value="1"/>
</dbReference>
<dbReference type="Pfam" id="PF07715">
    <property type="entry name" value="Plug"/>
    <property type="match status" value="1"/>
</dbReference>
<keyword evidence="11" id="KW-1185">Reference proteome</keyword>
<evidence type="ECO:0000313" key="10">
    <source>
        <dbReference type="EMBL" id="NLR66567.1"/>
    </source>
</evidence>
<reference evidence="10 11" key="1">
    <citation type="submission" date="2020-04" db="EMBL/GenBank/DDBJ databases">
        <authorList>
            <person name="Yin C."/>
        </authorList>
    </citation>
    <scope>NUCLEOTIDE SEQUENCE [LARGE SCALE GENOMIC DNA]</scope>
    <source>
        <strain evidence="10 11">Ae27</strain>
    </source>
</reference>
<dbReference type="Proteomes" id="UP000570474">
    <property type="component" value="Unassembled WGS sequence"/>
</dbReference>
<evidence type="ECO:0000256" key="7">
    <source>
        <dbReference type="PROSITE-ProRule" id="PRU01360"/>
    </source>
</evidence>
<evidence type="ECO:0000256" key="5">
    <source>
        <dbReference type="ARBA" id="ARBA00023136"/>
    </source>
</evidence>
<keyword evidence="8" id="KW-0732">Signal</keyword>
<gene>
    <name evidence="10" type="ORF">HGH92_19815</name>
</gene>
<organism evidence="10 11">
    <name type="scientific">Chitinophaga varians</name>
    <dbReference type="NCBI Taxonomy" id="2202339"/>
    <lineage>
        <taxon>Bacteria</taxon>
        <taxon>Pseudomonadati</taxon>
        <taxon>Bacteroidota</taxon>
        <taxon>Chitinophagia</taxon>
        <taxon>Chitinophagales</taxon>
        <taxon>Chitinophagaceae</taxon>
        <taxon>Chitinophaga</taxon>
    </lineage>
</organism>
<dbReference type="PROSITE" id="PS52016">
    <property type="entry name" value="TONB_DEPENDENT_REC_3"/>
    <property type="match status" value="1"/>
</dbReference>
<dbReference type="InterPro" id="IPR039426">
    <property type="entry name" value="TonB-dep_rcpt-like"/>
</dbReference>
<proteinExistence type="inferred from homology"/>
<keyword evidence="4 7" id="KW-0812">Transmembrane</keyword>